<evidence type="ECO:0000313" key="2">
    <source>
        <dbReference type="EMBL" id="AEE49449.1"/>
    </source>
</evidence>
<accession>F4KZH9</accession>
<name>F4KZH9_HALH1</name>
<dbReference type="HOGENOM" id="CLU_159245_1_1_10"/>
<dbReference type="EMBL" id="CP002691">
    <property type="protein sequence ID" value="AEE49449.1"/>
    <property type="molecule type" value="Genomic_DNA"/>
</dbReference>
<gene>
    <name evidence="2" type="ordered locus">Halhy_1557</name>
</gene>
<reference evidence="2 3" key="1">
    <citation type="journal article" date="2011" name="Stand. Genomic Sci.">
        <title>Complete genome sequence of Haliscomenobacter hydrossis type strain (O).</title>
        <authorList>
            <consortium name="US DOE Joint Genome Institute (JGI-PGF)"/>
            <person name="Daligault H."/>
            <person name="Lapidus A."/>
            <person name="Zeytun A."/>
            <person name="Nolan M."/>
            <person name="Lucas S."/>
            <person name="Del Rio T.G."/>
            <person name="Tice H."/>
            <person name="Cheng J.F."/>
            <person name="Tapia R."/>
            <person name="Han C."/>
            <person name="Goodwin L."/>
            <person name="Pitluck S."/>
            <person name="Liolios K."/>
            <person name="Pagani I."/>
            <person name="Ivanova N."/>
            <person name="Huntemann M."/>
            <person name="Mavromatis K."/>
            <person name="Mikhailova N."/>
            <person name="Pati A."/>
            <person name="Chen A."/>
            <person name="Palaniappan K."/>
            <person name="Land M."/>
            <person name="Hauser L."/>
            <person name="Brambilla E.M."/>
            <person name="Rohde M."/>
            <person name="Verbarg S."/>
            <person name="Goker M."/>
            <person name="Bristow J."/>
            <person name="Eisen J.A."/>
            <person name="Markowitz V."/>
            <person name="Hugenholtz P."/>
            <person name="Kyrpides N.C."/>
            <person name="Klenk H.P."/>
            <person name="Woyke T."/>
        </authorList>
    </citation>
    <scope>NUCLEOTIDE SEQUENCE [LARGE SCALE GENOMIC DNA]</scope>
    <source>
        <strain evidence="3">ATCC 27775 / DSM 1100 / LMG 10767 / O</strain>
    </source>
</reference>
<sequence length="109" mass="12416">MSDIQFYLDEHIPKAVAKGLKQRGIEVFTCVELNSLGFSDVQHLTLAQQNMWVMVTQDNDFLILHAQGFQHTGIVFVTRPLNIGEFIHGLLLVHEILSNEEMIGHVEFL</sequence>
<dbReference type="OrthoDB" id="1494746at2"/>
<dbReference type="STRING" id="760192.Halhy_1557"/>
<evidence type="ECO:0000259" key="1">
    <source>
        <dbReference type="Pfam" id="PF18480"/>
    </source>
</evidence>
<reference key="2">
    <citation type="submission" date="2011-04" db="EMBL/GenBank/DDBJ databases">
        <title>Complete sequence of chromosome of Haliscomenobacter hydrossis DSM 1100.</title>
        <authorList>
            <consortium name="US DOE Joint Genome Institute (JGI-PGF)"/>
            <person name="Lucas S."/>
            <person name="Han J."/>
            <person name="Lapidus A."/>
            <person name="Bruce D."/>
            <person name="Goodwin L."/>
            <person name="Pitluck S."/>
            <person name="Peters L."/>
            <person name="Kyrpides N."/>
            <person name="Mavromatis K."/>
            <person name="Ivanova N."/>
            <person name="Ovchinnikova G."/>
            <person name="Pagani I."/>
            <person name="Daligault H."/>
            <person name="Detter J.C."/>
            <person name="Han C."/>
            <person name="Land M."/>
            <person name="Hauser L."/>
            <person name="Markowitz V."/>
            <person name="Cheng J.-F."/>
            <person name="Hugenholtz P."/>
            <person name="Woyke T."/>
            <person name="Wu D."/>
            <person name="Verbarg S."/>
            <person name="Frueling A."/>
            <person name="Brambilla E."/>
            <person name="Klenk H.-P."/>
            <person name="Eisen J.A."/>
        </authorList>
    </citation>
    <scope>NUCLEOTIDE SEQUENCE</scope>
    <source>
        <strain>DSM 1100</strain>
    </source>
</reference>
<keyword evidence="3" id="KW-1185">Reference proteome</keyword>
<dbReference type="KEGG" id="hhy:Halhy_1557"/>
<dbReference type="Pfam" id="PF18480">
    <property type="entry name" value="DUF5615"/>
    <property type="match status" value="1"/>
</dbReference>
<evidence type="ECO:0000313" key="3">
    <source>
        <dbReference type="Proteomes" id="UP000008461"/>
    </source>
</evidence>
<dbReference type="Proteomes" id="UP000008461">
    <property type="component" value="Chromosome"/>
</dbReference>
<dbReference type="AlphaFoldDB" id="F4KZH9"/>
<dbReference type="RefSeq" id="WP_013764003.1">
    <property type="nucleotide sequence ID" value="NC_015510.1"/>
</dbReference>
<feature type="domain" description="DUF5615" evidence="1">
    <location>
        <begin position="5"/>
        <end position="100"/>
    </location>
</feature>
<proteinExistence type="predicted"/>
<organism evidence="2 3">
    <name type="scientific">Haliscomenobacter hydrossis (strain ATCC 27775 / DSM 1100 / LMG 10767 / O)</name>
    <dbReference type="NCBI Taxonomy" id="760192"/>
    <lineage>
        <taxon>Bacteria</taxon>
        <taxon>Pseudomonadati</taxon>
        <taxon>Bacteroidota</taxon>
        <taxon>Saprospiria</taxon>
        <taxon>Saprospirales</taxon>
        <taxon>Haliscomenobacteraceae</taxon>
        <taxon>Haliscomenobacter</taxon>
    </lineage>
</organism>
<protein>
    <recommendedName>
        <fullName evidence="1">DUF5615 domain-containing protein</fullName>
    </recommendedName>
</protein>
<dbReference type="InterPro" id="IPR041049">
    <property type="entry name" value="DUF5615"/>
</dbReference>
<dbReference type="eggNOG" id="COG4634">
    <property type="taxonomic scope" value="Bacteria"/>
</dbReference>